<evidence type="ECO:0000313" key="2">
    <source>
        <dbReference type="Proteomes" id="UP000054166"/>
    </source>
</evidence>
<dbReference type="InParanoid" id="A0A0C3BRS4"/>
<sequence>MLQLLVVERENFASPISRERSRHAETLPPTLQVQRFMAKSVPARKLSLDGAVAFCHCRFFGANSTWLTNVPKCPSLTPTLSSLWTRSENAS</sequence>
<reference evidence="1 2" key="1">
    <citation type="submission" date="2014-04" db="EMBL/GenBank/DDBJ databases">
        <authorList>
            <consortium name="DOE Joint Genome Institute"/>
            <person name="Kuo A."/>
            <person name="Tarkka M."/>
            <person name="Buscot F."/>
            <person name="Kohler A."/>
            <person name="Nagy L.G."/>
            <person name="Floudas D."/>
            <person name="Copeland A."/>
            <person name="Barry K.W."/>
            <person name="Cichocki N."/>
            <person name="Veneault-Fourrey C."/>
            <person name="LaButti K."/>
            <person name="Lindquist E.A."/>
            <person name="Lipzen A."/>
            <person name="Lundell T."/>
            <person name="Morin E."/>
            <person name="Murat C."/>
            <person name="Sun H."/>
            <person name="Tunlid A."/>
            <person name="Henrissat B."/>
            <person name="Grigoriev I.V."/>
            <person name="Hibbett D.S."/>
            <person name="Martin F."/>
            <person name="Nordberg H.P."/>
            <person name="Cantor M.N."/>
            <person name="Hua S.X."/>
        </authorList>
    </citation>
    <scope>NUCLEOTIDE SEQUENCE [LARGE SCALE GENOMIC DNA]</scope>
    <source>
        <strain evidence="1 2">F 1598</strain>
    </source>
</reference>
<dbReference type="EMBL" id="KN833006">
    <property type="protein sequence ID" value="KIM80037.1"/>
    <property type="molecule type" value="Genomic_DNA"/>
</dbReference>
<evidence type="ECO:0000313" key="1">
    <source>
        <dbReference type="EMBL" id="KIM80037.1"/>
    </source>
</evidence>
<gene>
    <name evidence="1" type="ORF">PILCRDRAFT_542517</name>
</gene>
<dbReference type="Proteomes" id="UP000054166">
    <property type="component" value="Unassembled WGS sequence"/>
</dbReference>
<proteinExistence type="predicted"/>
<name>A0A0C3BRS4_PILCF</name>
<dbReference type="AlphaFoldDB" id="A0A0C3BRS4"/>
<accession>A0A0C3BRS4</accession>
<keyword evidence="2" id="KW-1185">Reference proteome</keyword>
<dbReference type="HOGENOM" id="CLU_2427833_0_0_1"/>
<reference evidence="2" key="2">
    <citation type="submission" date="2015-01" db="EMBL/GenBank/DDBJ databases">
        <title>Evolutionary Origins and Diversification of the Mycorrhizal Mutualists.</title>
        <authorList>
            <consortium name="DOE Joint Genome Institute"/>
            <consortium name="Mycorrhizal Genomics Consortium"/>
            <person name="Kohler A."/>
            <person name="Kuo A."/>
            <person name="Nagy L.G."/>
            <person name="Floudas D."/>
            <person name="Copeland A."/>
            <person name="Barry K.W."/>
            <person name="Cichocki N."/>
            <person name="Veneault-Fourrey C."/>
            <person name="LaButti K."/>
            <person name="Lindquist E.A."/>
            <person name="Lipzen A."/>
            <person name="Lundell T."/>
            <person name="Morin E."/>
            <person name="Murat C."/>
            <person name="Riley R."/>
            <person name="Ohm R."/>
            <person name="Sun H."/>
            <person name="Tunlid A."/>
            <person name="Henrissat B."/>
            <person name="Grigoriev I.V."/>
            <person name="Hibbett D.S."/>
            <person name="Martin F."/>
        </authorList>
    </citation>
    <scope>NUCLEOTIDE SEQUENCE [LARGE SCALE GENOMIC DNA]</scope>
    <source>
        <strain evidence="2">F 1598</strain>
    </source>
</reference>
<protein>
    <submittedName>
        <fullName evidence="1">Uncharacterized protein</fullName>
    </submittedName>
</protein>
<organism evidence="1 2">
    <name type="scientific">Piloderma croceum (strain F 1598)</name>
    <dbReference type="NCBI Taxonomy" id="765440"/>
    <lineage>
        <taxon>Eukaryota</taxon>
        <taxon>Fungi</taxon>
        <taxon>Dikarya</taxon>
        <taxon>Basidiomycota</taxon>
        <taxon>Agaricomycotina</taxon>
        <taxon>Agaricomycetes</taxon>
        <taxon>Agaricomycetidae</taxon>
        <taxon>Atheliales</taxon>
        <taxon>Atheliaceae</taxon>
        <taxon>Piloderma</taxon>
    </lineage>
</organism>